<feature type="region of interest" description="Disordered" evidence="1">
    <location>
        <begin position="64"/>
        <end position="122"/>
    </location>
</feature>
<accession>A0A507QSI8</accession>
<dbReference type="AlphaFoldDB" id="A0A507QSI8"/>
<name>A0A507QSI8_MONPU</name>
<protein>
    <submittedName>
        <fullName evidence="2">Uncharacterized protein</fullName>
    </submittedName>
</protein>
<feature type="compositionally biased region" description="Low complexity" evidence="1">
    <location>
        <begin position="96"/>
        <end position="120"/>
    </location>
</feature>
<feature type="compositionally biased region" description="Basic residues" evidence="1">
    <location>
        <begin position="214"/>
        <end position="227"/>
    </location>
</feature>
<dbReference type="EMBL" id="VIFY01000127">
    <property type="protein sequence ID" value="TQB69984.1"/>
    <property type="molecule type" value="Genomic_DNA"/>
</dbReference>
<reference evidence="2 3" key="1">
    <citation type="submission" date="2019-06" db="EMBL/GenBank/DDBJ databases">
        <title>Wine fermentation using esterase from Monascus purpureus.</title>
        <authorList>
            <person name="Geng C."/>
            <person name="Zhang Y."/>
        </authorList>
    </citation>
    <scope>NUCLEOTIDE SEQUENCE [LARGE SCALE GENOMIC DNA]</scope>
    <source>
        <strain evidence="2">HQ1</strain>
    </source>
</reference>
<gene>
    <name evidence="2" type="ORF">MPDQ_001085</name>
</gene>
<feature type="compositionally biased region" description="Polar residues" evidence="1">
    <location>
        <begin position="65"/>
        <end position="76"/>
    </location>
</feature>
<feature type="region of interest" description="Disordered" evidence="1">
    <location>
        <begin position="186"/>
        <end position="251"/>
    </location>
</feature>
<proteinExistence type="predicted"/>
<evidence type="ECO:0000313" key="3">
    <source>
        <dbReference type="Proteomes" id="UP000319663"/>
    </source>
</evidence>
<evidence type="ECO:0000256" key="1">
    <source>
        <dbReference type="SAM" id="MobiDB-lite"/>
    </source>
</evidence>
<feature type="compositionally biased region" description="Basic and acidic residues" evidence="1">
    <location>
        <begin position="77"/>
        <end position="92"/>
    </location>
</feature>
<comment type="caution">
    <text evidence="2">The sequence shown here is derived from an EMBL/GenBank/DDBJ whole genome shotgun (WGS) entry which is preliminary data.</text>
</comment>
<feature type="compositionally biased region" description="Polar residues" evidence="1">
    <location>
        <begin position="190"/>
        <end position="200"/>
    </location>
</feature>
<sequence>MTKEDPSILLLLVLAAHEVELDYEKMSELSCKLPDINQQSTSLELRANTYSLVELAKQLRRFRPSNRQEPFSTSQRTQEHLLFRSSEERSIAGDRPSSSASTSPDPESASEPSLESSSSAHRNLPVSSAVNCVGRNFIDRRLLAQPPSPSSPSTATSRHFSETPIHPAYYFHSCRSRGHIIRNARLAPESATSTTGNGNRNIPRADGNHQSRVQNRRGSRRNKRNRKGATPAFNWREIASDPEGSYQSDSSSVSGRVWIAGKDSADDVNPAWACLSTWSLVPSKERDDDSTSVGGGVWVEI</sequence>
<dbReference type="Proteomes" id="UP000319663">
    <property type="component" value="Unassembled WGS sequence"/>
</dbReference>
<evidence type="ECO:0000313" key="2">
    <source>
        <dbReference type="EMBL" id="TQB69984.1"/>
    </source>
</evidence>
<organism evidence="2 3">
    <name type="scientific">Monascus purpureus</name>
    <name type="common">Red mold</name>
    <name type="synonym">Monascus anka</name>
    <dbReference type="NCBI Taxonomy" id="5098"/>
    <lineage>
        <taxon>Eukaryota</taxon>
        <taxon>Fungi</taxon>
        <taxon>Dikarya</taxon>
        <taxon>Ascomycota</taxon>
        <taxon>Pezizomycotina</taxon>
        <taxon>Eurotiomycetes</taxon>
        <taxon>Eurotiomycetidae</taxon>
        <taxon>Eurotiales</taxon>
        <taxon>Aspergillaceae</taxon>
        <taxon>Monascus</taxon>
    </lineage>
</organism>
<keyword evidence="3" id="KW-1185">Reference proteome</keyword>